<dbReference type="Proteomes" id="UP000258309">
    <property type="component" value="Unassembled WGS sequence"/>
</dbReference>
<sequence>SAAYVPPPAASSSSAPPPPPPPSSGSGTGGWTSVPPPSAPYNSSIGVSGGGAPPANYHWGASLTEEAEEALTFLVFVDNILLDLLFYGSKNLTSGAWSNVYPQTITDSINTASAQAYVHRYTATDSLQHYQKPVPPQCKYSYPIQKVDDWVEVLVILLKLTIGTIIDIQTTLASTDPWLVPLLSSSLGTKARTGGLMNMMQNNAPAPAARESTMSPNLAYSYLWNNYVVPASCKDDMPYTVLPELAITKVTKNAANRAIGISVTLPSSIKADNVYFAWWSGYGKIEYTHFANGQTTIPADLYGYAWVTATNTTTATTMDDLAKSALSAPSMVWVSGPGSTAM</sequence>
<feature type="region of interest" description="Disordered" evidence="1">
    <location>
        <begin position="1"/>
        <end position="47"/>
    </location>
</feature>
<evidence type="ECO:0000256" key="1">
    <source>
        <dbReference type="SAM" id="MobiDB-lite"/>
    </source>
</evidence>
<feature type="non-terminal residue" evidence="2">
    <location>
        <position position="1"/>
    </location>
</feature>
<dbReference type="OrthoDB" id="1001765at2759"/>
<dbReference type="STRING" id="5539.A0A3E2GXL6"/>
<reference evidence="2 3" key="1">
    <citation type="submission" date="2018-05" db="EMBL/GenBank/DDBJ databases">
        <title>Draft genome sequence of Scytalidium lignicola DSM 105466, a ubiquitous saprotrophic fungus.</title>
        <authorList>
            <person name="Buettner E."/>
            <person name="Gebauer A.M."/>
            <person name="Hofrichter M."/>
            <person name="Liers C."/>
            <person name="Kellner H."/>
        </authorList>
    </citation>
    <scope>NUCLEOTIDE SEQUENCE [LARGE SCALE GENOMIC DNA]</scope>
    <source>
        <strain evidence="2 3">DSM 105466</strain>
    </source>
</reference>
<gene>
    <name evidence="2" type="ORF">B7463_g10448</name>
</gene>
<proteinExistence type="predicted"/>
<comment type="caution">
    <text evidence="2">The sequence shown here is derived from an EMBL/GenBank/DDBJ whole genome shotgun (WGS) entry which is preliminary data.</text>
</comment>
<feature type="compositionally biased region" description="Pro residues" evidence="1">
    <location>
        <begin position="1"/>
        <end position="23"/>
    </location>
</feature>
<keyword evidence="3" id="KW-1185">Reference proteome</keyword>
<evidence type="ECO:0000313" key="2">
    <source>
        <dbReference type="EMBL" id="RFU25894.1"/>
    </source>
</evidence>
<protein>
    <submittedName>
        <fullName evidence="2">Uncharacterized protein</fullName>
    </submittedName>
</protein>
<accession>A0A3E2GXL6</accession>
<dbReference type="EMBL" id="NCSJ02000297">
    <property type="protein sequence ID" value="RFU25894.1"/>
    <property type="molecule type" value="Genomic_DNA"/>
</dbReference>
<organism evidence="2 3">
    <name type="scientific">Scytalidium lignicola</name>
    <name type="common">Hyphomycete</name>
    <dbReference type="NCBI Taxonomy" id="5539"/>
    <lineage>
        <taxon>Eukaryota</taxon>
        <taxon>Fungi</taxon>
        <taxon>Dikarya</taxon>
        <taxon>Ascomycota</taxon>
        <taxon>Pezizomycotina</taxon>
        <taxon>Leotiomycetes</taxon>
        <taxon>Leotiomycetes incertae sedis</taxon>
        <taxon>Scytalidium</taxon>
    </lineage>
</organism>
<dbReference type="AlphaFoldDB" id="A0A3E2GXL6"/>
<name>A0A3E2GXL6_SCYLI</name>
<evidence type="ECO:0000313" key="3">
    <source>
        <dbReference type="Proteomes" id="UP000258309"/>
    </source>
</evidence>
<feature type="non-terminal residue" evidence="2">
    <location>
        <position position="342"/>
    </location>
</feature>